<dbReference type="GO" id="GO:0019698">
    <property type="term" value="P:D-galacturonate catabolic process"/>
    <property type="evidence" value="ECO:0007669"/>
    <property type="project" value="TreeGrafter"/>
</dbReference>
<sequence length="303" mass="32571">MRPSPARPVVCFGEAMIELSSLSESQARLGVAGDSFNTAVGLARRRLPVSYLTALGTDHFSEVIARRMEEERISSGLVLRAEGSKPGLYAISLDENRERSFTYWRSDSAARQLFRMPGIEDCLALATEASVLYLTGITLALFTEAERSKVLWLIREVGTRGGMVVFDPNYRPSLWSSPDEAIKAFTLAAPHAHTVLPTFDDEALLFGDQSPADTAKRWSELGAGFVVVKCGASPALLSDGDRVPPEETIDPVDTSGAGDAFNAGYITGVLEGKQPAEAVSDGHRAAAAALRCEGAIPPIEKRD</sequence>
<dbReference type="GO" id="GO:0042840">
    <property type="term" value="P:D-glucuronate catabolic process"/>
    <property type="evidence" value="ECO:0007669"/>
    <property type="project" value="TreeGrafter"/>
</dbReference>
<dbReference type="Pfam" id="PF00294">
    <property type="entry name" value="PfkB"/>
    <property type="match status" value="1"/>
</dbReference>
<name>A0A9X2RII3_9PROT</name>
<dbReference type="SUPFAM" id="SSF53613">
    <property type="entry name" value="Ribokinase-like"/>
    <property type="match status" value="1"/>
</dbReference>
<feature type="domain" description="Carbohydrate kinase PfkB" evidence="4">
    <location>
        <begin position="9"/>
        <end position="301"/>
    </location>
</feature>
<dbReference type="InterPro" id="IPR002173">
    <property type="entry name" value="Carboh/pur_kinase_PfkB_CS"/>
</dbReference>
<evidence type="ECO:0000256" key="2">
    <source>
        <dbReference type="ARBA" id="ARBA00022679"/>
    </source>
</evidence>
<dbReference type="PROSITE" id="PS00584">
    <property type="entry name" value="PFKB_KINASES_2"/>
    <property type="match status" value="1"/>
</dbReference>
<keyword evidence="2" id="KW-0808">Transferase</keyword>
<keyword evidence="3 5" id="KW-0418">Kinase</keyword>
<dbReference type="CDD" id="cd01166">
    <property type="entry name" value="KdgK"/>
    <property type="match status" value="1"/>
</dbReference>
<reference evidence="5" key="1">
    <citation type="submission" date="2022-07" db="EMBL/GenBank/DDBJ databases">
        <title>Parvularcula maris sp. nov., an algicidal bacterium isolated from seawater.</title>
        <authorList>
            <person name="Li F."/>
        </authorList>
    </citation>
    <scope>NUCLEOTIDE SEQUENCE</scope>
    <source>
        <strain evidence="5">BGMRC 0090</strain>
    </source>
</reference>
<dbReference type="InterPro" id="IPR050306">
    <property type="entry name" value="PfkB_Carbo_kinase"/>
</dbReference>
<evidence type="ECO:0000259" key="4">
    <source>
        <dbReference type="Pfam" id="PF00294"/>
    </source>
</evidence>
<comment type="caution">
    <text evidence="5">The sequence shown here is derived from an EMBL/GenBank/DDBJ whole genome shotgun (WGS) entry which is preliminary data.</text>
</comment>
<dbReference type="Gene3D" id="3.40.1190.20">
    <property type="match status" value="1"/>
</dbReference>
<dbReference type="Proteomes" id="UP001142610">
    <property type="component" value="Unassembled WGS sequence"/>
</dbReference>
<evidence type="ECO:0000313" key="6">
    <source>
        <dbReference type="Proteomes" id="UP001142610"/>
    </source>
</evidence>
<evidence type="ECO:0000256" key="3">
    <source>
        <dbReference type="ARBA" id="ARBA00022777"/>
    </source>
</evidence>
<gene>
    <name evidence="5" type="ORF">NOG11_11895</name>
</gene>
<dbReference type="AlphaFoldDB" id="A0A9X2RII3"/>
<dbReference type="GO" id="GO:0008673">
    <property type="term" value="F:2-dehydro-3-deoxygluconokinase activity"/>
    <property type="evidence" value="ECO:0007669"/>
    <property type="project" value="TreeGrafter"/>
</dbReference>
<protein>
    <submittedName>
        <fullName evidence="5">Sugar kinase</fullName>
    </submittedName>
</protein>
<organism evidence="5 6">
    <name type="scientific">Parvularcula maris</name>
    <dbReference type="NCBI Taxonomy" id="2965077"/>
    <lineage>
        <taxon>Bacteria</taxon>
        <taxon>Pseudomonadati</taxon>
        <taxon>Pseudomonadota</taxon>
        <taxon>Alphaproteobacteria</taxon>
        <taxon>Parvularculales</taxon>
        <taxon>Parvularculaceae</taxon>
        <taxon>Parvularcula</taxon>
    </lineage>
</organism>
<dbReference type="RefSeq" id="WP_256619986.1">
    <property type="nucleotide sequence ID" value="NZ_JANIBC010000012.1"/>
</dbReference>
<accession>A0A9X2RII3</accession>
<evidence type="ECO:0000256" key="1">
    <source>
        <dbReference type="ARBA" id="ARBA00010688"/>
    </source>
</evidence>
<dbReference type="InterPro" id="IPR029056">
    <property type="entry name" value="Ribokinase-like"/>
</dbReference>
<dbReference type="PANTHER" id="PTHR43085">
    <property type="entry name" value="HEXOKINASE FAMILY MEMBER"/>
    <property type="match status" value="1"/>
</dbReference>
<keyword evidence="6" id="KW-1185">Reference proteome</keyword>
<dbReference type="EMBL" id="JANIBC010000012">
    <property type="protein sequence ID" value="MCQ8186090.1"/>
    <property type="molecule type" value="Genomic_DNA"/>
</dbReference>
<evidence type="ECO:0000313" key="5">
    <source>
        <dbReference type="EMBL" id="MCQ8186090.1"/>
    </source>
</evidence>
<dbReference type="GO" id="GO:0006974">
    <property type="term" value="P:DNA damage response"/>
    <property type="evidence" value="ECO:0007669"/>
    <property type="project" value="TreeGrafter"/>
</dbReference>
<comment type="similarity">
    <text evidence="1">Belongs to the carbohydrate kinase PfkB family.</text>
</comment>
<proteinExistence type="inferred from homology"/>
<dbReference type="InterPro" id="IPR011611">
    <property type="entry name" value="PfkB_dom"/>
</dbReference>
<dbReference type="PANTHER" id="PTHR43085:SF15">
    <property type="entry name" value="2-DEHYDRO-3-DEOXYGLUCONOKINASE"/>
    <property type="match status" value="1"/>
</dbReference>
<dbReference type="GO" id="GO:0005829">
    <property type="term" value="C:cytosol"/>
    <property type="evidence" value="ECO:0007669"/>
    <property type="project" value="TreeGrafter"/>
</dbReference>